<evidence type="ECO:0000256" key="2">
    <source>
        <dbReference type="ARBA" id="ARBA00022840"/>
    </source>
</evidence>
<evidence type="ECO:0000256" key="1">
    <source>
        <dbReference type="ARBA" id="ARBA00022741"/>
    </source>
</evidence>
<sequence length="507" mass="55899">MESSEDDIDEIQKEIAILAACNDSRITKYHGCFVNGYKLWIIMEYLGGGSGLDLLKVVGPFDEASIAIVCRELLLALQYLHENGKIHRDVKAANVLVSEKGEVKIADFGVATQLSNNLSRRNTFVGTPFWMAPEVIKQEDYNFKADIWSLGITAIEFANGEPPLSDVHPMKVLFLIPKNPPPTLKGANFSADFQNFLSLCLQKNPNQRASVRNLLKHRFIRNAGNPSHIVTNLVNKRRSKLGDGAVKSKHRKPKHYQATVDTVTGTATNSGSSTSSGASTISSRSVSGSTNDDDWDFDTIKPGQPLSSQTEESSLKQPTQAEVKSQPRSEPLMKRPLPTPPALPPRPSQEEIDPEQTLRMLNISEPPTPSSTSIRSADSTVAAAPLNSTSSGHTNYRSIITKTLDHTLPKLDPNSQDFAILRTLNNIISNGQLSSSTEAYLIKRLVRQAEKENKKRNTKELPVLAVSSVASNSGSASYETPPPRRKLDHVEQLLLGRWLETVYERQQ</sequence>
<organism evidence="5 6">
    <name type="scientific">Sugiyamaella lignohabitans</name>
    <dbReference type="NCBI Taxonomy" id="796027"/>
    <lineage>
        <taxon>Eukaryota</taxon>
        <taxon>Fungi</taxon>
        <taxon>Dikarya</taxon>
        <taxon>Ascomycota</taxon>
        <taxon>Saccharomycotina</taxon>
        <taxon>Dipodascomycetes</taxon>
        <taxon>Dipodascales</taxon>
        <taxon>Trichomonascaceae</taxon>
        <taxon>Sugiyamaella</taxon>
    </lineage>
</organism>
<dbReference type="Proteomes" id="UP000189580">
    <property type="component" value="Chromosome a"/>
</dbReference>
<dbReference type="InterPro" id="IPR050629">
    <property type="entry name" value="STE20/SPS1-PAK"/>
</dbReference>
<keyword evidence="1" id="KW-0547">Nucleotide-binding</keyword>
<dbReference type="PANTHER" id="PTHR48012">
    <property type="entry name" value="STERILE20-LIKE KINASE, ISOFORM B-RELATED"/>
    <property type="match status" value="1"/>
</dbReference>
<reference evidence="5 6" key="1">
    <citation type="submission" date="2016-02" db="EMBL/GenBank/DDBJ databases">
        <title>Complete genome sequence and transcriptome regulation of the pentose utilising yeast Sugiyamaella lignohabitans.</title>
        <authorList>
            <person name="Bellasio M."/>
            <person name="Peymann A."/>
            <person name="Valli M."/>
            <person name="Sipitzky M."/>
            <person name="Graf A."/>
            <person name="Sauer M."/>
            <person name="Marx H."/>
            <person name="Mattanovich D."/>
        </authorList>
    </citation>
    <scope>NUCLEOTIDE SEQUENCE [LARGE SCALE GENOMIC DNA]</scope>
    <source>
        <strain evidence="5 6">CBS 10342</strain>
    </source>
</reference>
<dbReference type="InterPro" id="IPR000719">
    <property type="entry name" value="Prot_kinase_dom"/>
</dbReference>
<dbReference type="InterPro" id="IPR011009">
    <property type="entry name" value="Kinase-like_dom_sf"/>
</dbReference>
<name>A0A167DXM4_9ASCO</name>
<keyword evidence="6" id="KW-1185">Reference proteome</keyword>
<dbReference type="EMBL" id="CP014501">
    <property type="protein sequence ID" value="ANB13418.1"/>
    <property type="molecule type" value="Genomic_DNA"/>
</dbReference>
<dbReference type="PANTHER" id="PTHR48012:SF27">
    <property type="entry name" value="SERINE_THREONINE-PROTEIN KINASE SID1"/>
    <property type="match status" value="1"/>
</dbReference>
<evidence type="ECO:0000256" key="3">
    <source>
        <dbReference type="SAM" id="MobiDB-lite"/>
    </source>
</evidence>
<evidence type="ECO:0000259" key="4">
    <source>
        <dbReference type="PROSITE" id="PS50011"/>
    </source>
</evidence>
<dbReference type="GO" id="GO:0005524">
    <property type="term" value="F:ATP binding"/>
    <property type="evidence" value="ECO:0007669"/>
    <property type="project" value="UniProtKB-KW"/>
</dbReference>
<proteinExistence type="predicted"/>
<keyword evidence="5" id="KW-0808">Transferase</keyword>
<gene>
    <name evidence="5" type="primary">KIC1</name>
    <name evidence="5" type="ORF">AWJ20_1709</name>
</gene>
<feature type="domain" description="Protein kinase" evidence="4">
    <location>
        <begin position="1"/>
        <end position="220"/>
    </location>
</feature>
<dbReference type="SMART" id="SM00220">
    <property type="entry name" value="S_TKc"/>
    <property type="match status" value="1"/>
</dbReference>
<evidence type="ECO:0000313" key="5">
    <source>
        <dbReference type="EMBL" id="ANB13418.1"/>
    </source>
</evidence>
<evidence type="ECO:0000313" key="6">
    <source>
        <dbReference type="Proteomes" id="UP000189580"/>
    </source>
</evidence>
<keyword evidence="2" id="KW-0067">ATP-binding</keyword>
<feature type="compositionally biased region" description="Polar residues" evidence="3">
    <location>
        <begin position="305"/>
        <end position="324"/>
    </location>
</feature>
<dbReference type="OrthoDB" id="248923at2759"/>
<feature type="region of interest" description="Disordered" evidence="3">
    <location>
        <begin position="243"/>
        <end position="352"/>
    </location>
</feature>
<dbReference type="AlphaFoldDB" id="A0A167DXM4"/>
<dbReference type="RefSeq" id="XP_018735895.1">
    <property type="nucleotide sequence ID" value="XM_018878609.1"/>
</dbReference>
<dbReference type="GeneID" id="30033541"/>
<dbReference type="KEGG" id="slb:AWJ20_1709"/>
<dbReference type="FunFam" id="1.10.510.10:FF:000421">
    <property type="entry name" value="Serine/threonine-protein kinase PAK 6"/>
    <property type="match status" value="1"/>
</dbReference>
<keyword evidence="5" id="KW-0723">Serine/threonine-protein kinase</keyword>
<dbReference type="GO" id="GO:0004674">
    <property type="term" value="F:protein serine/threonine kinase activity"/>
    <property type="evidence" value="ECO:0007669"/>
    <property type="project" value="UniProtKB-KW"/>
</dbReference>
<dbReference type="GO" id="GO:0005737">
    <property type="term" value="C:cytoplasm"/>
    <property type="evidence" value="ECO:0007669"/>
    <property type="project" value="TreeGrafter"/>
</dbReference>
<protein>
    <submittedName>
        <fullName evidence="5">Putative serine/threonine protein kinase KIC1</fullName>
    </submittedName>
</protein>
<dbReference type="Gene3D" id="1.10.510.10">
    <property type="entry name" value="Transferase(Phosphotransferase) domain 1"/>
    <property type="match status" value="1"/>
</dbReference>
<dbReference type="SUPFAM" id="SSF56112">
    <property type="entry name" value="Protein kinase-like (PK-like)"/>
    <property type="match status" value="1"/>
</dbReference>
<feature type="compositionally biased region" description="Low complexity" evidence="3">
    <location>
        <begin position="262"/>
        <end position="290"/>
    </location>
</feature>
<accession>A0A167DXM4</accession>
<dbReference type="Pfam" id="PF00069">
    <property type="entry name" value="Pkinase"/>
    <property type="match status" value="1"/>
</dbReference>
<dbReference type="PROSITE" id="PS50011">
    <property type="entry name" value="PROTEIN_KINASE_DOM"/>
    <property type="match status" value="1"/>
</dbReference>
<feature type="compositionally biased region" description="Pro residues" evidence="3">
    <location>
        <begin position="337"/>
        <end position="347"/>
    </location>
</feature>
<keyword evidence="5" id="KW-0418">Kinase</keyword>